<name>A0ACB8TGD1_9AGAM</name>
<comment type="caution">
    <text evidence="1">The sequence shown here is derived from an EMBL/GenBank/DDBJ whole genome shotgun (WGS) entry which is preliminary data.</text>
</comment>
<keyword evidence="2" id="KW-1185">Reference proteome</keyword>
<dbReference type="Proteomes" id="UP000814140">
    <property type="component" value="Unassembled WGS sequence"/>
</dbReference>
<evidence type="ECO:0000313" key="1">
    <source>
        <dbReference type="EMBL" id="KAI0067499.1"/>
    </source>
</evidence>
<reference evidence="1" key="2">
    <citation type="journal article" date="2022" name="New Phytol.">
        <title>Evolutionary transition to the ectomycorrhizal habit in the genomes of a hyperdiverse lineage of mushroom-forming fungi.</title>
        <authorList>
            <person name="Looney B."/>
            <person name="Miyauchi S."/>
            <person name="Morin E."/>
            <person name="Drula E."/>
            <person name="Courty P.E."/>
            <person name="Kohler A."/>
            <person name="Kuo A."/>
            <person name="LaButti K."/>
            <person name="Pangilinan J."/>
            <person name="Lipzen A."/>
            <person name="Riley R."/>
            <person name="Andreopoulos W."/>
            <person name="He G."/>
            <person name="Johnson J."/>
            <person name="Nolan M."/>
            <person name="Tritt A."/>
            <person name="Barry K.W."/>
            <person name="Grigoriev I.V."/>
            <person name="Nagy L.G."/>
            <person name="Hibbett D."/>
            <person name="Henrissat B."/>
            <person name="Matheny P.B."/>
            <person name="Labbe J."/>
            <person name="Martin F.M."/>
        </authorList>
    </citation>
    <scope>NUCLEOTIDE SEQUENCE</scope>
    <source>
        <strain evidence="1">HHB10654</strain>
    </source>
</reference>
<evidence type="ECO:0000313" key="2">
    <source>
        <dbReference type="Proteomes" id="UP000814140"/>
    </source>
</evidence>
<sequence>MSPLPGCRGLLRRMLSGVTGSQNTRCHSETSTARVNYGEAEGNIGSINIDGEQRIAMVAFESHWGGFRMEHWLRKSKLESATISGGPARAKLRQHRQTHRIPPKIRATTIAALPCLWPTLTVHMLYKPPWNTLPSRSWGTASLLRPAGRAEDVHGQKT</sequence>
<dbReference type="EMBL" id="MU277190">
    <property type="protein sequence ID" value="KAI0067499.1"/>
    <property type="molecule type" value="Genomic_DNA"/>
</dbReference>
<proteinExistence type="predicted"/>
<gene>
    <name evidence="1" type="ORF">BV25DRAFT_1835150</name>
</gene>
<protein>
    <submittedName>
        <fullName evidence="1">Uncharacterized protein</fullName>
    </submittedName>
</protein>
<accession>A0ACB8TGD1</accession>
<organism evidence="1 2">
    <name type="scientific">Artomyces pyxidatus</name>
    <dbReference type="NCBI Taxonomy" id="48021"/>
    <lineage>
        <taxon>Eukaryota</taxon>
        <taxon>Fungi</taxon>
        <taxon>Dikarya</taxon>
        <taxon>Basidiomycota</taxon>
        <taxon>Agaricomycotina</taxon>
        <taxon>Agaricomycetes</taxon>
        <taxon>Russulales</taxon>
        <taxon>Auriscalpiaceae</taxon>
        <taxon>Artomyces</taxon>
    </lineage>
</organism>
<reference evidence="1" key="1">
    <citation type="submission" date="2021-03" db="EMBL/GenBank/DDBJ databases">
        <authorList>
            <consortium name="DOE Joint Genome Institute"/>
            <person name="Ahrendt S."/>
            <person name="Looney B.P."/>
            <person name="Miyauchi S."/>
            <person name="Morin E."/>
            <person name="Drula E."/>
            <person name="Courty P.E."/>
            <person name="Chicoki N."/>
            <person name="Fauchery L."/>
            <person name="Kohler A."/>
            <person name="Kuo A."/>
            <person name="Labutti K."/>
            <person name="Pangilinan J."/>
            <person name="Lipzen A."/>
            <person name="Riley R."/>
            <person name="Andreopoulos W."/>
            <person name="He G."/>
            <person name="Johnson J."/>
            <person name="Barry K.W."/>
            <person name="Grigoriev I.V."/>
            <person name="Nagy L."/>
            <person name="Hibbett D."/>
            <person name="Henrissat B."/>
            <person name="Matheny P.B."/>
            <person name="Labbe J."/>
            <person name="Martin F."/>
        </authorList>
    </citation>
    <scope>NUCLEOTIDE SEQUENCE</scope>
    <source>
        <strain evidence="1">HHB10654</strain>
    </source>
</reference>